<proteinExistence type="predicted"/>
<name>A0A9N9BMZ9_9GLOM</name>
<dbReference type="EMBL" id="CAJVPQ010001795">
    <property type="protein sequence ID" value="CAG8570083.1"/>
    <property type="molecule type" value="Genomic_DNA"/>
</dbReference>
<evidence type="ECO:0000313" key="3">
    <source>
        <dbReference type="EMBL" id="CAG8570083.1"/>
    </source>
</evidence>
<comment type="caution">
    <text evidence="3">The sequence shown here is derived from an EMBL/GenBank/DDBJ whole genome shotgun (WGS) entry which is preliminary data.</text>
</comment>
<gene>
    <name evidence="3" type="ORF">FCALED_LOCUS7050</name>
</gene>
<keyword evidence="4" id="KW-1185">Reference proteome</keyword>
<dbReference type="InterPro" id="IPR036910">
    <property type="entry name" value="HMG_box_dom_sf"/>
</dbReference>
<accession>A0A9N9BMZ9</accession>
<dbReference type="AlphaFoldDB" id="A0A9N9BMZ9"/>
<reference evidence="3" key="1">
    <citation type="submission" date="2021-06" db="EMBL/GenBank/DDBJ databases">
        <authorList>
            <person name="Kallberg Y."/>
            <person name="Tangrot J."/>
            <person name="Rosling A."/>
        </authorList>
    </citation>
    <scope>NUCLEOTIDE SEQUENCE</scope>
    <source>
        <strain evidence="3">UK204</strain>
    </source>
</reference>
<feature type="domain" description="HMG box" evidence="2">
    <location>
        <begin position="38"/>
        <end position="103"/>
    </location>
</feature>
<dbReference type="Proteomes" id="UP000789570">
    <property type="component" value="Unassembled WGS sequence"/>
</dbReference>
<dbReference type="OrthoDB" id="6247875at2759"/>
<protein>
    <submittedName>
        <fullName evidence="3">1125_t:CDS:1</fullName>
    </submittedName>
</protein>
<dbReference type="Pfam" id="PF00505">
    <property type="entry name" value="HMG_box"/>
    <property type="match status" value="1"/>
</dbReference>
<evidence type="ECO:0000259" key="2">
    <source>
        <dbReference type="Pfam" id="PF00505"/>
    </source>
</evidence>
<sequence>MNNNHTHKSYGALPIKVPFPPPIEESELQPSMKKGKLPVRATNQFLLYRTAYIKTMRESGYQDINMRVISKLASDSWNLEPPFVQQEYKSLALKAKGLHQKTVKYLTSLSLEDTNSPRPLASMPPIPPMAEQDSTDQQEIFESQTTQQNVYYTPSPFYVMVDQEHSFYFTNEGLPVYEYYF</sequence>
<dbReference type="SUPFAM" id="SSF47095">
    <property type="entry name" value="HMG-box"/>
    <property type="match status" value="1"/>
</dbReference>
<dbReference type="InterPro" id="IPR009071">
    <property type="entry name" value="HMG_box_dom"/>
</dbReference>
<feature type="region of interest" description="Disordered" evidence="1">
    <location>
        <begin position="114"/>
        <end position="135"/>
    </location>
</feature>
<organism evidence="3 4">
    <name type="scientific">Funneliformis caledonium</name>
    <dbReference type="NCBI Taxonomy" id="1117310"/>
    <lineage>
        <taxon>Eukaryota</taxon>
        <taxon>Fungi</taxon>
        <taxon>Fungi incertae sedis</taxon>
        <taxon>Mucoromycota</taxon>
        <taxon>Glomeromycotina</taxon>
        <taxon>Glomeromycetes</taxon>
        <taxon>Glomerales</taxon>
        <taxon>Glomeraceae</taxon>
        <taxon>Funneliformis</taxon>
    </lineage>
</organism>
<evidence type="ECO:0000256" key="1">
    <source>
        <dbReference type="SAM" id="MobiDB-lite"/>
    </source>
</evidence>
<evidence type="ECO:0000313" key="4">
    <source>
        <dbReference type="Proteomes" id="UP000789570"/>
    </source>
</evidence>
<dbReference type="Gene3D" id="1.10.30.10">
    <property type="entry name" value="High mobility group box domain"/>
    <property type="match status" value="1"/>
</dbReference>